<dbReference type="InterPro" id="IPR003717">
    <property type="entry name" value="RecO"/>
</dbReference>
<dbReference type="HAMAP" id="MF_00201">
    <property type="entry name" value="RecO"/>
    <property type="match status" value="1"/>
</dbReference>
<comment type="function">
    <text evidence="7">Involved in DNA repair and RecF pathway recombination.</text>
</comment>
<evidence type="ECO:0000256" key="1">
    <source>
        <dbReference type="ARBA" id="ARBA00007452"/>
    </source>
</evidence>
<organism evidence="9 10">
    <name type="scientific">Blautia caecimuris</name>
    <dbReference type="NCBI Taxonomy" id="1796615"/>
    <lineage>
        <taxon>Bacteria</taxon>
        <taxon>Bacillati</taxon>
        <taxon>Bacillota</taxon>
        <taxon>Clostridia</taxon>
        <taxon>Lachnospirales</taxon>
        <taxon>Lachnospiraceae</taxon>
        <taxon>Blautia</taxon>
    </lineage>
</organism>
<name>A0ABV2LZU4_9FIRM</name>
<dbReference type="Gene3D" id="1.20.1440.120">
    <property type="entry name" value="Recombination protein O, C-terminal domain"/>
    <property type="match status" value="1"/>
</dbReference>
<evidence type="ECO:0000256" key="2">
    <source>
        <dbReference type="ARBA" id="ARBA00021310"/>
    </source>
</evidence>
<dbReference type="PANTHER" id="PTHR33991">
    <property type="entry name" value="DNA REPAIR PROTEIN RECO"/>
    <property type="match status" value="1"/>
</dbReference>
<proteinExistence type="inferred from homology"/>
<dbReference type="Gene3D" id="2.40.50.140">
    <property type="entry name" value="Nucleic acid-binding proteins"/>
    <property type="match status" value="1"/>
</dbReference>
<evidence type="ECO:0000256" key="5">
    <source>
        <dbReference type="ARBA" id="ARBA00023204"/>
    </source>
</evidence>
<evidence type="ECO:0000256" key="4">
    <source>
        <dbReference type="ARBA" id="ARBA00023172"/>
    </source>
</evidence>
<protein>
    <recommendedName>
        <fullName evidence="2 7">DNA repair protein RecO</fullName>
    </recommendedName>
    <alternativeName>
        <fullName evidence="6 7">Recombination protein O</fullName>
    </alternativeName>
</protein>
<accession>A0ABV2LZU4</accession>
<evidence type="ECO:0000313" key="9">
    <source>
        <dbReference type="EMBL" id="MET3749722.1"/>
    </source>
</evidence>
<gene>
    <name evidence="7" type="primary">recO</name>
    <name evidence="9" type="ORF">ABID24_000956</name>
</gene>
<evidence type="ECO:0000313" key="10">
    <source>
        <dbReference type="Proteomes" id="UP001549106"/>
    </source>
</evidence>
<keyword evidence="10" id="KW-1185">Reference proteome</keyword>
<reference evidence="9 10" key="1">
    <citation type="submission" date="2024-06" db="EMBL/GenBank/DDBJ databases">
        <title>Genomic Encyclopedia of Type Strains, Phase IV (KMG-IV): sequencing the most valuable type-strain genomes for metagenomic binning, comparative biology and taxonomic classification.</title>
        <authorList>
            <person name="Goeker M."/>
        </authorList>
    </citation>
    <scope>NUCLEOTIDE SEQUENCE [LARGE SCALE GENOMIC DNA]</scope>
    <source>
        <strain evidence="9 10">DSM 29492</strain>
    </source>
</reference>
<dbReference type="Proteomes" id="UP001549106">
    <property type="component" value="Unassembled WGS sequence"/>
</dbReference>
<keyword evidence="4 7" id="KW-0233">DNA recombination</keyword>
<evidence type="ECO:0000259" key="8">
    <source>
        <dbReference type="Pfam" id="PF11967"/>
    </source>
</evidence>
<dbReference type="InterPro" id="IPR042242">
    <property type="entry name" value="RecO_C"/>
</dbReference>
<dbReference type="InterPro" id="IPR037278">
    <property type="entry name" value="ARFGAP/RecO"/>
</dbReference>
<dbReference type="Pfam" id="PF11967">
    <property type="entry name" value="RecO_N"/>
    <property type="match status" value="1"/>
</dbReference>
<dbReference type="PANTHER" id="PTHR33991:SF1">
    <property type="entry name" value="DNA REPAIR PROTEIN RECO"/>
    <property type="match status" value="1"/>
</dbReference>
<evidence type="ECO:0000256" key="7">
    <source>
        <dbReference type="HAMAP-Rule" id="MF_00201"/>
    </source>
</evidence>
<feature type="domain" description="DNA replication/recombination mediator RecO N-terminal" evidence="8">
    <location>
        <begin position="1"/>
        <end position="79"/>
    </location>
</feature>
<dbReference type="Pfam" id="PF02565">
    <property type="entry name" value="RecO_C"/>
    <property type="match status" value="1"/>
</dbReference>
<dbReference type="SUPFAM" id="SSF50249">
    <property type="entry name" value="Nucleic acid-binding proteins"/>
    <property type="match status" value="1"/>
</dbReference>
<dbReference type="InterPro" id="IPR012340">
    <property type="entry name" value="NA-bd_OB-fold"/>
</dbReference>
<sequence>MSDLITVQGVVISAMPIGEYDKRIVLLTRERGKISAFVRGARRLNSPFMAAAEPFVFGSFTLYEGRSSYNLNQVNVTHHFMELAAMQPGIYYGYYFLELADYFGQEGTDEREMMNLLYVTVKALLNPHVKDSLIRCVFELRAMAEEGYCPELASCACCARDEVPENDCFFSQEHHGILCGSCAKGQRGAVRISGAALYAMRYIVSAPMGKLYTFTVSEEVLAELERIIHRYVDRNTDRKFKSLEILEIMK</sequence>
<comment type="caution">
    <text evidence="9">The sequence shown here is derived from an EMBL/GenBank/DDBJ whole genome shotgun (WGS) entry which is preliminary data.</text>
</comment>
<keyword evidence="5 7" id="KW-0234">DNA repair</keyword>
<dbReference type="EMBL" id="JBEPMJ010000005">
    <property type="protein sequence ID" value="MET3749722.1"/>
    <property type="molecule type" value="Genomic_DNA"/>
</dbReference>
<dbReference type="NCBIfam" id="TIGR00613">
    <property type="entry name" value="reco"/>
    <property type="match status" value="1"/>
</dbReference>
<comment type="similarity">
    <text evidence="1 7">Belongs to the RecO family.</text>
</comment>
<dbReference type="InterPro" id="IPR022572">
    <property type="entry name" value="DNA_rep/recomb_RecO_N"/>
</dbReference>
<dbReference type="SUPFAM" id="SSF57863">
    <property type="entry name" value="ArfGap/RecO-like zinc finger"/>
    <property type="match status" value="1"/>
</dbReference>
<keyword evidence="3 7" id="KW-0227">DNA damage</keyword>
<dbReference type="RefSeq" id="WP_138270860.1">
    <property type="nucleotide sequence ID" value="NZ_BAABXP010000006.1"/>
</dbReference>
<evidence type="ECO:0000256" key="6">
    <source>
        <dbReference type="ARBA" id="ARBA00033409"/>
    </source>
</evidence>
<evidence type="ECO:0000256" key="3">
    <source>
        <dbReference type="ARBA" id="ARBA00022763"/>
    </source>
</evidence>